<accession>A0A1L7XC60</accession>
<evidence type="ECO:0000259" key="1">
    <source>
        <dbReference type="Pfam" id="PF06985"/>
    </source>
</evidence>
<dbReference type="OrthoDB" id="5125733at2759"/>
<dbReference type="InterPro" id="IPR010730">
    <property type="entry name" value="HET"/>
</dbReference>
<protein>
    <recommendedName>
        <fullName evidence="1">Heterokaryon incompatibility domain-containing protein</fullName>
    </recommendedName>
</protein>
<proteinExistence type="predicted"/>
<dbReference type="EMBL" id="FJOG01000021">
    <property type="protein sequence ID" value="CZR62630.1"/>
    <property type="molecule type" value="Genomic_DNA"/>
</dbReference>
<reference evidence="2 3" key="1">
    <citation type="submission" date="2016-03" db="EMBL/GenBank/DDBJ databases">
        <authorList>
            <person name="Ploux O."/>
        </authorList>
    </citation>
    <scope>NUCLEOTIDE SEQUENCE [LARGE SCALE GENOMIC DNA]</scope>
    <source>
        <strain evidence="2 3">UAMH 11012</strain>
    </source>
</reference>
<dbReference type="PANTHER" id="PTHR33112:SF16">
    <property type="entry name" value="HETEROKARYON INCOMPATIBILITY DOMAIN-CONTAINING PROTEIN"/>
    <property type="match status" value="1"/>
</dbReference>
<evidence type="ECO:0000313" key="2">
    <source>
        <dbReference type="EMBL" id="CZR62630.1"/>
    </source>
</evidence>
<sequence length="674" mass="75811">MSRISIQLSRFVSISHNVIYQETLDSAGYVEEQSSLFSRYYEPETISLCHICNKKLLSTQSMDQLFSPGHRLTPTIQELCSSAARGCAMCRLVYYILLYAKGGHYRCLIDKALNSSLSLELNFLGYSSTSNGLSFKLEMYEGQSEILVAQAEENDSAAEFTTKRPSGFIDDAKAWFSECTEKHESCPAYDEAALPTRVLDTMTDAGTPGLRLYETHGMKGYYATLSYCWGADQPLKLTSARLADYNKNIMEETLPQSIRDAVYITRCLRLRYLWIDAYCIIQDSEEDKELEIGQMGSIYKNSHLTIEGSGSPSSETGFLDLREKSRVWPLPLRLPSGVRGTLFLKHWPYDTTTTGVEPIATRAWTMQENMLSPRIISFPSTGAKIEWHCKAISQSDCGIITTRPMNPLYRIMGWDSPHVPIHRFLRKWADVVHTFSERKLSVASDKLPALGAVAAEFQKVWGGEYYCGLWGRFFTIQLLWFVNCSYGDPETWGRRPSTYRAPSWSWASLDGTVVLNDAPNSTSNILEILEVAVELGIKANPFGTVRHAKLRVKGLLKMAIVCSDDLRDRCNDTRLGFAYIDEVAYTERDGCIMWTGKPKRMEVWCLAVTVNEGDSRGYETENSETSIDYPSESSGLLLVKTEGISHLGSVQSQPTYRRIGGLSSDTFCRVHSIG</sequence>
<organism evidence="2 3">
    <name type="scientific">Phialocephala subalpina</name>
    <dbReference type="NCBI Taxonomy" id="576137"/>
    <lineage>
        <taxon>Eukaryota</taxon>
        <taxon>Fungi</taxon>
        <taxon>Dikarya</taxon>
        <taxon>Ascomycota</taxon>
        <taxon>Pezizomycotina</taxon>
        <taxon>Leotiomycetes</taxon>
        <taxon>Helotiales</taxon>
        <taxon>Mollisiaceae</taxon>
        <taxon>Phialocephala</taxon>
        <taxon>Phialocephala fortinii species complex</taxon>
    </lineage>
</organism>
<dbReference type="PANTHER" id="PTHR33112">
    <property type="entry name" value="DOMAIN PROTEIN, PUTATIVE-RELATED"/>
    <property type="match status" value="1"/>
</dbReference>
<gene>
    <name evidence="2" type="ORF">PAC_12527</name>
</gene>
<feature type="domain" description="Heterokaryon incompatibility" evidence="1">
    <location>
        <begin position="222"/>
        <end position="368"/>
    </location>
</feature>
<name>A0A1L7XC60_9HELO</name>
<dbReference type="STRING" id="576137.A0A1L7XC60"/>
<dbReference type="Pfam" id="PF06985">
    <property type="entry name" value="HET"/>
    <property type="match status" value="1"/>
</dbReference>
<evidence type="ECO:0000313" key="3">
    <source>
        <dbReference type="Proteomes" id="UP000184330"/>
    </source>
</evidence>
<dbReference type="Proteomes" id="UP000184330">
    <property type="component" value="Unassembled WGS sequence"/>
</dbReference>
<keyword evidence="3" id="KW-1185">Reference proteome</keyword>
<dbReference type="AlphaFoldDB" id="A0A1L7XC60"/>